<name>A0A3M7RGE6_BRAPC</name>
<evidence type="ECO:0000313" key="1">
    <source>
        <dbReference type="EMBL" id="RNA22622.1"/>
    </source>
</evidence>
<keyword evidence="2" id="KW-1185">Reference proteome</keyword>
<evidence type="ECO:0000313" key="2">
    <source>
        <dbReference type="Proteomes" id="UP000276133"/>
    </source>
</evidence>
<reference evidence="1 2" key="1">
    <citation type="journal article" date="2018" name="Sci. Rep.">
        <title>Genomic signatures of local adaptation to the degree of environmental predictability in rotifers.</title>
        <authorList>
            <person name="Franch-Gras L."/>
            <person name="Hahn C."/>
            <person name="Garcia-Roger E.M."/>
            <person name="Carmona M.J."/>
            <person name="Serra M."/>
            <person name="Gomez A."/>
        </authorList>
    </citation>
    <scope>NUCLEOTIDE SEQUENCE [LARGE SCALE GENOMIC DNA]</scope>
    <source>
        <strain evidence="1">HYR1</strain>
    </source>
</reference>
<dbReference type="EMBL" id="REGN01003423">
    <property type="protein sequence ID" value="RNA22622.1"/>
    <property type="molecule type" value="Genomic_DNA"/>
</dbReference>
<protein>
    <submittedName>
        <fullName evidence="1">Uncharacterized protein</fullName>
    </submittedName>
</protein>
<dbReference type="Proteomes" id="UP000276133">
    <property type="component" value="Unassembled WGS sequence"/>
</dbReference>
<proteinExistence type="predicted"/>
<organism evidence="1 2">
    <name type="scientific">Brachionus plicatilis</name>
    <name type="common">Marine rotifer</name>
    <name type="synonym">Brachionus muelleri</name>
    <dbReference type="NCBI Taxonomy" id="10195"/>
    <lineage>
        <taxon>Eukaryota</taxon>
        <taxon>Metazoa</taxon>
        <taxon>Spiralia</taxon>
        <taxon>Gnathifera</taxon>
        <taxon>Rotifera</taxon>
        <taxon>Eurotatoria</taxon>
        <taxon>Monogononta</taxon>
        <taxon>Pseudotrocha</taxon>
        <taxon>Ploima</taxon>
        <taxon>Brachionidae</taxon>
        <taxon>Brachionus</taxon>
    </lineage>
</organism>
<sequence>MDCLNVSTYVDLPFPACLLKSARTLLLSMSELRTIGFTMFLANDEAISECSERGKACFIVSDDTFNLKILLIIIFKNNQRTDKKQMFKSFAKIDELTFSQIRSGSLLFENYKIELHHCLEAEHYENEHKLIKQFQLGPSADCTQLNWAFLCVSNSQSLNGSVFG</sequence>
<gene>
    <name evidence="1" type="ORF">BpHYR1_002564</name>
</gene>
<comment type="caution">
    <text evidence="1">The sequence shown here is derived from an EMBL/GenBank/DDBJ whole genome shotgun (WGS) entry which is preliminary data.</text>
</comment>
<dbReference type="AlphaFoldDB" id="A0A3M7RGE6"/>
<accession>A0A3M7RGE6</accession>